<dbReference type="SUPFAM" id="SSF81383">
    <property type="entry name" value="F-box domain"/>
    <property type="match status" value="1"/>
</dbReference>
<dbReference type="Pfam" id="PF23622">
    <property type="entry name" value="LRR_At1g61320_AtMIF1"/>
    <property type="match status" value="1"/>
</dbReference>
<dbReference type="PANTHER" id="PTHR34223">
    <property type="entry name" value="OS11G0201299 PROTEIN"/>
    <property type="match status" value="1"/>
</dbReference>
<dbReference type="InterPro" id="IPR053197">
    <property type="entry name" value="F-box_SCFL_complex_component"/>
</dbReference>
<evidence type="ECO:0000313" key="5">
    <source>
        <dbReference type="Proteomes" id="UP001140206"/>
    </source>
</evidence>
<dbReference type="SUPFAM" id="SSF52047">
    <property type="entry name" value="RNI-like"/>
    <property type="match status" value="1"/>
</dbReference>
<name>A0AAV8EWF9_9POAL</name>
<comment type="caution">
    <text evidence="4">The sequence shown here is derived from an EMBL/GenBank/DDBJ whole genome shotgun (WGS) entry which is preliminary data.</text>
</comment>
<dbReference type="CDD" id="cd22160">
    <property type="entry name" value="F-box_AtFBL13-like"/>
    <property type="match status" value="1"/>
</dbReference>
<dbReference type="InterPro" id="IPR036047">
    <property type="entry name" value="F-box-like_dom_sf"/>
</dbReference>
<dbReference type="Gene3D" id="3.80.10.10">
    <property type="entry name" value="Ribonuclease Inhibitor"/>
    <property type="match status" value="1"/>
</dbReference>
<proteinExistence type="predicted"/>
<evidence type="ECO:0000313" key="4">
    <source>
        <dbReference type="EMBL" id="KAJ4782357.1"/>
    </source>
</evidence>
<gene>
    <name evidence="4" type="ORF">LUZ62_066614</name>
</gene>
<dbReference type="EMBL" id="JAMFTS010000003">
    <property type="protein sequence ID" value="KAJ4782357.1"/>
    <property type="molecule type" value="Genomic_DNA"/>
</dbReference>
<feature type="domain" description="F-box" evidence="2">
    <location>
        <begin position="31"/>
        <end position="71"/>
    </location>
</feature>
<evidence type="ECO:0000259" key="3">
    <source>
        <dbReference type="Pfam" id="PF23622"/>
    </source>
</evidence>
<dbReference type="InterPro" id="IPR053781">
    <property type="entry name" value="F-box_AtFBL13-like"/>
</dbReference>
<dbReference type="AlphaFoldDB" id="A0AAV8EWF9"/>
<dbReference type="InterPro" id="IPR001810">
    <property type="entry name" value="F-box_dom"/>
</dbReference>
<dbReference type="Pfam" id="PF00646">
    <property type="entry name" value="F-box"/>
    <property type="match status" value="1"/>
</dbReference>
<feature type="region of interest" description="Disordered" evidence="1">
    <location>
        <begin position="1"/>
        <end position="21"/>
    </location>
</feature>
<organism evidence="4 5">
    <name type="scientific">Rhynchospora pubera</name>
    <dbReference type="NCBI Taxonomy" id="906938"/>
    <lineage>
        <taxon>Eukaryota</taxon>
        <taxon>Viridiplantae</taxon>
        <taxon>Streptophyta</taxon>
        <taxon>Embryophyta</taxon>
        <taxon>Tracheophyta</taxon>
        <taxon>Spermatophyta</taxon>
        <taxon>Magnoliopsida</taxon>
        <taxon>Liliopsida</taxon>
        <taxon>Poales</taxon>
        <taxon>Cyperaceae</taxon>
        <taxon>Cyperoideae</taxon>
        <taxon>Rhynchosporeae</taxon>
        <taxon>Rhynchospora</taxon>
    </lineage>
</organism>
<reference evidence="4" key="1">
    <citation type="submission" date="2022-08" db="EMBL/GenBank/DDBJ databases">
        <authorList>
            <person name="Marques A."/>
        </authorList>
    </citation>
    <scope>NUCLEOTIDE SEQUENCE</scope>
    <source>
        <strain evidence="4">RhyPub2mFocal</strain>
        <tissue evidence="4">Leaves</tissue>
    </source>
</reference>
<dbReference type="InterPro" id="IPR032675">
    <property type="entry name" value="LRR_dom_sf"/>
</dbReference>
<dbReference type="Gene3D" id="1.20.1280.50">
    <property type="match status" value="1"/>
</dbReference>
<keyword evidence="5" id="KW-1185">Reference proteome</keyword>
<dbReference type="Proteomes" id="UP001140206">
    <property type="component" value="Chromosome 3"/>
</dbReference>
<evidence type="ECO:0000259" key="2">
    <source>
        <dbReference type="Pfam" id="PF00646"/>
    </source>
</evidence>
<dbReference type="PANTHER" id="PTHR34223:SF83">
    <property type="entry name" value="F-BOX DOMAIN-CONTAINING PROTEIN"/>
    <property type="match status" value="1"/>
</dbReference>
<feature type="domain" description="At1g61320/AtMIF1 LRR" evidence="3">
    <location>
        <begin position="187"/>
        <end position="425"/>
    </location>
</feature>
<evidence type="ECO:0000256" key="1">
    <source>
        <dbReference type="SAM" id="MobiDB-lite"/>
    </source>
</evidence>
<protein>
    <submittedName>
        <fullName evidence="4">F-box/RNI-like superfamily protein</fullName>
    </submittedName>
</protein>
<accession>A0AAV8EWF9</accession>
<dbReference type="InterPro" id="IPR055357">
    <property type="entry name" value="LRR_At1g61320_AtMIF1"/>
</dbReference>
<feature type="compositionally biased region" description="Basic residues" evidence="1">
    <location>
        <begin position="1"/>
        <end position="12"/>
    </location>
</feature>
<sequence>MASRLVSRHKSNRTRDMERVGKRARSDVDMISSLPDCLIHVIMSFLTAQEAVQTCVLSKRWEKLWTTLPFLDFDMSKFDCDLDGNDRINGKFERFLDFVSMTLLNRESSDMHKFHVSFSGKMRRSSKHAMFVRSWIVYTLKQNPQVFKFDPDVQGNVVKRLLPVGVFTCASLVDISISRTFPPVGNIKVINLPALKRLYLRFIHLDQAFVEMLFCGCPVLEILHLKDCCGRYSTINSQSLKYLTVETCVPNLKDIEIELYNTPNLLSFCYTDGYSDENVVDDLSKMLLKMPSLACASININRRIGWSADSKNSILIGLSTVQNLALSGYMIKDLLAYELPNCLEFSNLKDLSVECLCLSCHFNLLASFLNHCPNLEKLFLRHIGFRCEHGEDIHVNQESLKIAPFKGGRLKTVDVQFYRDDKSVLLVLKCLQDITENSGARIIMTSLGNYPYRRGNGFNSRWARKNSKLYFNFNDYINNCHYF</sequence>